<reference evidence="2 5" key="2">
    <citation type="submission" date="2018-03" db="EMBL/GenBank/DDBJ databases">
        <title>Genomic Encyclopedia of Archaeal and Bacterial Type Strains, Phase II (KMG-II): from individual species to whole genera.</title>
        <authorList>
            <person name="Goeker M."/>
        </authorList>
    </citation>
    <scope>NUCLEOTIDE SEQUENCE [LARGE SCALE GENOMIC DNA]</scope>
    <source>
        <strain evidence="2 5">DSM 29956</strain>
    </source>
</reference>
<evidence type="ECO:0008006" key="6">
    <source>
        <dbReference type="Google" id="ProtNLM"/>
    </source>
</evidence>
<dbReference type="EMBL" id="FWFY01000002">
    <property type="protein sequence ID" value="SLN24680.1"/>
    <property type="molecule type" value="Genomic_DNA"/>
</dbReference>
<keyword evidence="1" id="KW-0732">Signal</keyword>
<dbReference type="Proteomes" id="UP000193495">
    <property type="component" value="Unassembled WGS sequence"/>
</dbReference>
<evidence type="ECO:0000313" key="4">
    <source>
        <dbReference type="Proteomes" id="UP000193495"/>
    </source>
</evidence>
<protein>
    <recommendedName>
        <fullName evidence="6">PepSY domain-containing protein</fullName>
    </recommendedName>
</protein>
<evidence type="ECO:0000313" key="3">
    <source>
        <dbReference type="EMBL" id="SLN24680.1"/>
    </source>
</evidence>
<organism evidence="3 4">
    <name type="scientific">Limimaricola soesokkakensis</name>
    <dbReference type="NCBI Taxonomy" id="1343159"/>
    <lineage>
        <taxon>Bacteria</taxon>
        <taxon>Pseudomonadati</taxon>
        <taxon>Pseudomonadota</taxon>
        <taxon>Alphaproteobacteria</taxon>
        <taxon>Rhodobacterales</taxon>
        <taxon>Paracoccaceae</taxon>
        <taxon>Limimaricola</taxon>
    </lineage>
</organism>
<reference evidence="3 4" key="1">
    <citation type="submission" date="2017-03" db="EMBL/GenBank/DDBJ databases">
        <authorList>
            <person name="Afonso C.L."/>
            <person name="Miller P.J."/>
            <person name="Scott M.A."/>
            <person name="Spackman E."/>
            <person name="Goraichik I."/>
            <person name="Dimitrov K.M."/>
            <person name="Suarez D.L."/>
            <person name="Swayne D.E."/>
        </authorList>
    </citation>
    <scope>NUCLEOTIDE SEQUENCE [LARGE SCALE GENOMIC DNA]</scope>
    <source>
        <strain evidence="3 4">CECT 8367</strain>
    </source>
</reference>
<keyword evidence="5" id="KW-1185">Reference proteome</keyword>
<dbReference type="OrthoDB" id="9929508at2"/>
<proteinExistence type="predicted"/>
<evidence type="ECO:0000256" key="1">
    <source>
        <dbReference type="SAM" id="SignalP"/>
    </source>
</evidence>
<name>A0A1X6YNI8_9RHOB</name>
<dbReference type="RefSeq" id="WP_085895143.1">
    <property type="nucleotide sequence ID" value="NZ_CAXPGX010000205.1"/>
</dbReference>
<accession>A0A1X6YNI8</accession>
<feature type="signal peptide" evidence="1">
    <location>
        <begin position="1"/>
        <end position="24"/>
    </location>
</feature>
<dbReference type="Proteomes" id="UP000240624">
    <property type="component" value="Unassembled WGS sequence"/>
</dbReference>
<evidence type="ECO:0000313" key="5">
    <source>
        <dbReference type="Proteomes" id="UP000240624"/>
    </source>
</evidence>
<dbReference type="AlphaFoldDB" id="A0A1X6YNI8"/>
<gene>
    <name evidence="2" type="ORF">CLV79_101296</name>
    <name evidence="3" type="ORF">LOS8367_00790</name>
</gene>
<sequence>MTSTIRITTVIGLLVAGSIASAQAARVPQRIQDFASLGWTITDHLGQSEGQERMLVRDSEGQERIAVLHSYSGLVTFEKLPHPAER</sequence>
<evidence type="ECO:0000313" key="2">
    <source>
        <dbReference type="EMBL" id="PSK88459.1"/>
    </source>
</evidence>
<feature type="chain" id="PRO_5044568139" description="PepSY domain-containing protein" evidence="1">
    <location>
        <begin position="25"/>
        <end position="86"/>
    </location>
</feature>
<dbReference type="EMBL" id="PYGB01000001">
    <property type="protein sequence ID" value="PSK88459.1"/>
    <property type="molecule type" value="Genomic_DNA"/>
</dbReference>